<feature type="transmembrane region" description="Helical" evidence="1">
    <location>
        <begin position="111"/>
        <end position="134"/>
    </location>
</feature>
<evidence type="ECO:0000256" key="1">
    <source>
        <dbReference type="SAM" id="Phobius"/>
    </source>
</evidence>
<feature type="transmembrane region" description="Helical" evidence="1">
    <location>
        <begin position="40"/>
        <end position="66"/>
    </location>
</feature>
<sequence length="140" mass="15057">MAFEEKRAWIMGVVTIVGSTIYVIIILSRSGAAPLVETPYVATMIWTIGIAIAVSIVAEIVMAATIPQAERRKDQRDQEIGYFGDRIGQSFTAIGGVGALVLAMTEANHFWIANTIYLGFALSGVLSSAAKIAAYRQGFQ</sequence>
<name>A0A1W2BI75_KIBAR</name>
<dbReference type="RefSeq" id="WP_143446183.1">
    <property type="nucleotide sequence ID" value="NZ_FWXV01000001.1"/>
</dbReference>
<evidence type="ECO:0008006" key="4">
    <source>
        <dbReference type="Google" id="ProtNLM"/>
    </source>
</evidence>
<dbReference type="Proteomes" id="UP000192674">
    <property type="component" value="Unassembled WGS sequence"/>
</dbReference>
<organism evidence="2 3">
    <name type="scientific">Kibdelosporangium aridum</name>
    <dbReference type="NCBI Taxonomy" id="2030"/>
    <lineage>
        <taxon>Bacteria</taxon>
        <taxon>Bacillati</taxon>
        <taxon>Actinomycetota</taxon>
        <taxon>Actinomycetes</taxon>
        <taxon>Pseudonocardiales</taxon>
        <taxon>Pseudonocardiaceae</taxon>
        <taxon>Kibdelosporangium</taxon>
    </lineage>
</organism>
<reference evidence="2 3" key="1">
    <citation type="submission" date="2017-04" db="EMBL/GenBank/DDBJ databases">
        <authorList>
            <person name="Afonso C.L."/>
            <person name="Miller P.J."/>
            <person name="Scott M.A."/>
            <person name="Spackman E."/>
            <person name="Goraichik I."/>
            <person name="Dimitrov K.M."/>
            <person name="Suarez D.L."/>
            <person name="Swayne D.E."/>
        </authorList>
    </citation>
    <scope>NUCLEOTIDE SEQUENCE [LARGE SCALE GENOMIC DNA]</scope>
    <source>
        <strain evidence="2 3">DSM 43828</strain>
    </source>
</reference>
<keyword evidence="1" id="KW-1133">Transmembrane helix</keyword>
<feature type="transmembrane region" description="Helical" evidence="1">
    <location>
        <begin position="7"/>
        <end position="28"/>
    </location>
</feature>
<gene>
    <name evidence="2" type="ORF">SAMN05661093_01714</name>
</gene>
<keyword evidence="1" id="KW-0472">Membrane</keyword>
<dbReference type="EMBL" id="FWXV01000001">
    <property type="protein sequence ID" value="SMC72675.1"/>
    <property type="molecule type" value="Genomic_DNA"/>
</dbReference>
<keyword evidence="1" id="KW-0812">Transmembrane</keyword>
<protein>
    <recommendedName>
        <fullName evidence="4">DUF2178 domain-containing protein</fullName>
    </recommendedName>
</protein>
<evidence type="ECO:0000313" key="3">
    <source>
        <dbReference type="Proteomes" id="UP000192674"/>
    </source>
</evidence>
<proteinExistence type="predicted"/>
<accession>A0A1W2BI75</accession>
<dbReference type="AlphaFoldDB" id="A0A1W2BI75"/>
<feature type="transmembrane region" description="Helical" evidence="1">
    <location>
        <begin position="87"/>
        <end position="105"/>
    </location>
</feature>
<keyword evidence="3" id="KW-1185">Reference proteome</keyword>
<evidence type="ECO:0000313" key="2">
    <source>
        <dbReference type="EMBL" id="SMC72675.1"/>
    </source>
</evidence>
<dbReference type="OrthoDB" id="4559359at2"/>